<dbReference type="SUPFAM" id="SSF54695">
    <property type="entry name" value="POZ domain"/>
    <property type="match status" value="1"/>
</dbReference>
<dbReference type="InterPro" id="IPR000210">
    <property type="entry name" value="BTB/POZ_dom"/>
</dbReference>
<feature type="domain" description="BTB" evidence="1">
    <location>
        <begin position="23"/>
        <end position="96"/>
    </location>
</feature>
<dbReference type="PANTHER" id="PTHR24413">
    <property type="entry name" value="SPECKLE-TYPE POZ PROTEIN"/>
    <property type="match status" value="1"/>
</dbReference>
<evidence type="ECO:0000259" key="1">
    <source>
        <dbReference type="PROSITE" id="PS50097"/>
    </source>
</evidence>
<organism evidence="3 4">
    <name type="scientific">Rhizophagus clarus</name>
    <dbReference type="NCBI Taxonomy" id="94130"/>
    <lineage>
        <taxon>Eukaryota</taxon>
        <taxon>Fungi</taxon>
        <taxon>Fungi incertae sedis</taxon>
        <taxon>Mucoromycota</taxon>
        <taxon>Glomeromycotina</taxon>
        <taxon>Glomeromycetes</taxon>
        <taxon>Glomerales</taxon>
        <taxon>Glomeraceae</taxon>
        <taxon>Rhizophagus</taxon>
    </lineage>
</organism>
<gene>
    <name evidence="3" type="ORF">RCL2_001726300</name>
</gene>
<name>A0A8H3LSB1_9GLOM</name>
<evidence type="ECO:0000313" key="4">
    <source>
        <dbReference type="Proteomes" id="UP000615446"/>
    </source>
</evidence>
<dbReference type="InterPro" id="IPR011333">
    <property type="entry name" value="SKP1/BTB/POZ_sf"/>
</dbReference>
<sequence>MNYEHTQNLANDLSNLLKDDSNSDVKIRVGKEQNIKEFKAHSIILSSRSIYFQKAFSEQWAKKEDGFFISSQPNISPKVFEILKNYIYLGKISVDNNEISLVDILIASDELGLLELYQQLEKRLLENESAWKLPKDFITLCQHDRLSSLYQVAVGLYLIEWGIKNTASLLNDDLTEWTPTYFTELEKTLHNCIPYIRFSQMSFRVFNELRKQYKNILPEDLVEDVIQYFSDPNSKPLLKNLPLRISVYPFDSKIINAKDAATIASWIGKKEGIPYRLKDIPFKFKLIYRASREGFNANKFHECCDNKGPTVVIIKVRNSGEIIGGYNPLDWRSIKMTKDKKSKRVISRPYIDHKRKTSNSFIFSLLSSTNGVIPKLSRVTSKKEAIIWCENKGPCFGLHDLWIPSSYSQSRSGTNTQKSYEKKVIDRETFDIEDYEVFQIIDKSYSPLNIIKRTFNFSVRMYKKMEKMDKKKMGMRSKEGFIFS</sequence>
<reference evidence="3" key="1">
    <citation type="submission" date="2019-10" db="EMBL/GenBank/DDBJ databases">
        <title>Conservation and host-specific expression of non-tandemly repeated heterogenous ribosome RNA gene in arbuscular mycorrhizal fungi.</title>
        <authorList>
            <person name="Maeda T."/>
            <person name="Kobayashi Y."/>
            <person name="Nakagawa T."/>
            <person name="Ezawa T."/>
            <person name="Yamaguchi K."/>
            <person name="Bino T."/>
            <person name="Nishimoto Y."/>
            <person name="Shigenobu S."/>
            <person name="Kawaguchi M."/>
        </authorList>
    </citation>
    <scope>NUCLEOTIDE SEQUENCE</scope>
    <source>
        <strain evidence="3">HR1</strain>
    </source>
</reference>
<proteinExistence type="predicted"/>
<accession>A0A8H3LSB1</accession>
<dbReference type="EMBL" id="BLAL01000194">
    <property type="protein sequence ID" value="GES90419.1"/>
    <property type="molecule type" value="Genomic_DNA"/>
</dbReference>
<dbReference type="OrthoDB" id="298084at2759"/>
<comment type="caution">
    <text evidence="3">The sequence shown here is derived from an EMBL/GenBank/DDBJ whole genome shotgun (WGS) entry which is preliminary data.</text>
</comment>
<dbReference type="SMART" id="SM00225">
    <property type="entry name" value="BTB"/>
    <property type="match status" value="1"/>
</dbReference>
<dbReference type="InterPro" id="IPR006571">
    <property type="entry name" value="TLDc_dom"/>
</dbReference>
<dbReference type="Pfam" id="PF00651">
    <property type="entry name" value="BTB"/>
    <property type="match status" value="1"/>
</dbReference>
<dbReference type="Pfam" id="PF07534">
    <property type="entry name" value="TLD"/>
    <property type="match status" value="1"/>
</dbReference>
<evidence type="ECO:0000259" key="2">
    <source>
        <dbReference type="PROSITE" id="PS51886"/>
    </source>
</evidence>
<dbReference type="Gene3D" id="3.30.710.10">
    <property type="entry name" value="Potassium Channel Kv1.1, Chain A"/>
    <property type="match status" value="1"/>
</dbReference>
<protein>
    <submittedName>
        <fullName evidence="3">BTB/POZ domain-containing protein</fullName>
    </submittedName>
</protein>
<dbReference type="PROSITE" id="PS51886">
    <property type="entry name" value="TLDC"/>
    <property type="match status" value="1"/>
</dbReference>
<dbReference type="AlphaFoldDB" id="A0A8H3LSB1"/>
<dbReference type="PROSITE" id="PS50097">
    <property type="entry name" value="BTB"/>
    <property type="match status" value="1"/>
</dbReference>
<evidence type="ECO:0000313" key="3">
    <source>
        <dbReference type="EMBL" id="GES90419.1"/>
    </source>
</evidence>
<feature type="domain" description="TLDc" evidence="2">
    <location>
        <begin position="253"/>
        <end position="441"/>
    </location>
</feature>
<dbReference type="Proteomes" id="UP000615446">
    <property type="component" value="Unassembled WGS sequence"/>
</dbReference>